<dbReference type="InterPro" id="IPR013196">
    <property type="entry name" value="HTH_11"/>
</dbReference>
<proteinExistence type="predicted"/>
<feature type="domain" description="3H" evidence="2">
    <location>
        <begin position="80"/>
        <end position="175"/>
    </location>
</feature>
<evidence type="ECO:0000256" key="1">
    <source>
        <dbReference type="PIRSR" id="PIRSR037847-1"/>
    </source>
</evidence>
<feature type="binding site" evidence="1">
    <location>
        <position position="153"/>
    </location>
    <ligand>
        <name>Ni(2+)</name>
        <dbReference type="ChEBI" id="CHEBI:49786"/>
    </ligand>
</feature>
<dbReference type="OrthoDB" id="9792661at2"/>
<dbReference type="Gene3D" id="1.10.10.10">
    <property type="entry name" value="Winged helix-like DNA-binding domain superfamily/Winged helix DNA-binding domain"/>
    <property type="match status" value="1"/>
</dbReference>
<protein>
    <submittedName>
        <fullName evidence="4">Transcription repressor NadR</fullName>
    </submittedName>
</protein>
<dbReference type="PIRSF" id="PIRSF037847">
    <property type="entry name" value="NiaR"/>
    <property type="match status" value="1"/>
</dbReference>
<dbReference type="InterPro" id="IPR036388">
    <property type="entry name" value="WH-like_DNA-bd_sf"/>
</dbReference>
<dbReference type="RefSeq" id="WP_117156856.1">
    <property type="nucleotide sequence ID" value="NZ_BMLG01000003.1"/>
</dbReference>
<feature type="binding site" evidence="1">
    <location>
        <position position="92"/>
    </location>
    <ligand>
        <name>Ni(2+)</name>
        <dbReference type="ChEBI" id="CHEBI:49786"/>
    </ligand>
</feature>
<gene>
    <name evidence="4" type="primary">nadR</name>
    <name evidence="4" type="ORF">GCM10011351_11600</name>
</gene>
<dbReference type="AlphaFoldDB" id="A0A917TM34"/>
<keyword evidence="5" id="KW-1185">Reference proteome</keyword>
<keyword evidence="1" id="KW-0533">Nickel</keyword>
<dbReference type="SUPFAM" id="SSF75500">
    <property type="entry name" value="Putative transcriptional regulator TM1602, C-terminal domain"/>
    <property type="match status" value="1"/>
</dbReference>
<evidence type="ECO:0000313" key="5">
    <source>
        <dbReference type="Proteomes" id="UP000618460"/>
    </source>
</evidence>
<feature type="binding site" evidence="1">
    <location>
        <position position="151"/>
    </location>
    <ligand>
        <name>Ni(2+)</name>
        <dbReference type="ChEBI" id="CHEBI:49786"/>
    </ligand>
</feature>
<sequence length="179" mass="20384">MSKTKKLIGSERRNAILQWLQEENQPLTGTDLADRANVSRQVIVQDISLLKAKDHPIMATSQGYVYLEKKHSNERQQRLIACNHGPEQTQEELECMVDQGVTVKDVIIEHPVYGDLKASIMVSNRREVKQFIEKVRATNAPYLLELTNGVHLHTIEADTNAQLEEAYQKLQQLGIIIEN</sequence>
<dbReference type="Pfam" id="PF08279">
    <property type="entry name" value="HTH_11"/>
    <property type="match status" value="1"/>
</dbReference>
<dbReference type="Pfam" id="PF02829">
    <property type="entry name" value="3H"/>
    <property type="match status" value="1"/>
</dbReference>
<dbReference type="Proteomes" id="UP000618460">
    <property type="component" value="Unassembled WGS sequence"/>
</dbReference>
<dbReference type="GO" id="GO:0046872">
    <property type="term" value="F:metal ion binding"/>
    <property type="evidence" value="ECO:0007669"/>
    <property type="project" value="UniProtKB-KW"/>
</dbReference>
<dbReference type="Gene3D" id="3.30.1340.20">
    <property type="entry name" value="3H domain"/>
    <property type="match status" value="1"/>
</dbReference>
<dbReference type="InterPro" id="IPR035922">
    <property type="entry name" value="3H_dom_sf"/>
</dbReference>
<dbReference type="PANTHER" id="PTHR40068:SF1">
    <property type="entry name" value="TRANSCRIPTION REPRESSOR NIAR-RELATED"/>
    <property type="match status" value="1"/>
</dbReference>
<dbReference type="SUPFAM" id="SSF46785">
    <property type="entry name" value="Winged helix' DNA-binding domain"/>
    <property type="match status" value="1"/>
</dbReference>
<feature type="domain" description="Helix-turn-helix type 11" evidence="3">
    <location>
        <begin position="12"/>
        <end position="64"/>
    </location>
</feature>
<dbReference type="PANTHER" id="PTHR40068">
    <property type="entry name" value="TRANSCRIPTION REPRESSOR NIAR-RELATED"/>
    <property type="match status" value="1"/>
</dbReference>
<feature type="binding site" evidence="1">
    <location>
        <position position="84"/>
    </location>
    <ligand>
        <name>Ni(2+)</name>
        <dbReference type="ChEBI" id="CHEBI:49786"/>
    </ligand>
</feature>
<comment type="caution">
    <text evidence="4">The sequence shown here is derived from an EMBL/GenBank/DDBJ whole genome shotgun (WGS) entry which is preliminary data.</text>
</comment>
<accession>A0A917TM34</accession>
<evidence type="ECO:0000259" key="3">
    <source>
        <dbReference type="Pfam" id="PF08279"/>
    </source>
</evidence>
<reference evidence="4" key="1">
    <citation type="journal article" date="2014" name="Int. J. Syst. Evol. Microbiol.">
        <title>Complete genome sequence of Corynebacterium casei LMG S-19264T (=DSM 44701T), isolated from a smear-ripened cheese.</title>
        <authorList>
            <consortium name="US DOE Joint Genome Institute (JGI-PGF)"/>
            <person name="Walter F."/>
            <person name="Albersmeier A."/>
            <person name="Kalinowski J."/>
            <person name="Ruckert C."/>
        </authorList>
    </citation>
    <scope>NUCLEOTIDE SEQUENCE</scope>
    <source>
        <strain evidence="4">CGMCC 1.6333</strain>
    </source>
</reference>
<keyword evidence="1" id="KW-0479">Metal-binding</keyword>
<organism evidence="4 5">
    <name type="scientific">Paraliobacillus quinghaiensis</name>
    <dbReference type="NCBI Taxonomy" id="470815"/>
    <lineage>
        <taxon>Bacteria</taxon>
        <taxon>Bacillati</taxon>
        <taxon>Bacillota</taxon>
        <taxon>Bacilli</taxon>
        <taxon>Bacillales</taxon>
        <taxon>Bacillaceae</taxon>
        <taxon>Paraliobacillus</taxon>
    </lineage>
</organism>
<dbReference type="InterPro" id="IPR004173">
    <property type="entry name" value="3H_domain"/>
</dbReference>
<reference evidence="4" key="2">
    <citation type="submission" date="2020-09" db="EMBL/GenBank/DDBJ databases">
        <authorList>
            <person name="Sun Q."/>
            <person name="Zhou Y."/>
        </authorList>
    </citation>
    <scope>NUCLEOTIDE SEQUENCE</scope>
    <source>
        <strain evidence="4">CGMCC 1.6333</strain>
    </source>
</reference>
<dbReference type="EMBL" id="BMLG01000003">
    <property type="protein sequence ID" value="GGM27412.1"/>
    <property type="molecule type" value="Genomic_DNA"/>
</dbReference>
<name>A0A917TM34_9BACI</name>
<evidence type="ECO:0000313" key="4">
    <source>
        <dbReference type="EMBL" id="GGM27412.1"/>
    </source>
</evidence>
<dbReference type="InterPro" id="IPR036390">
    <property type="entry name" value="WH_DNA-bd_sf"/>
</dbReference>
<evidence type="ECO:0000259" key="2">
    <source>
        <dbReference type="Pfam" id="PF02829"/>
    </source>
</evidence>
<dbReference type="InterPro" id="IPR026043">
    <property type="entry name" value="NadR"/>
</dbReference>